<dbReference type="CDD" id="cd22407">
    <property type="entry name" value="KH-I_Vigilin_rpt3"/>
    <property type="match status" value="1"/>
</dbReference>
<feature type="domain" description="K Homology" evidence="22">
    <location>
        <begin position="730"/>
        <end position="799"/>
    </location>
</feature>
<dbReference type="FunFam" id="3.30.1370.10:FF:000039">
    <property type="entry name" value="vigilin isoform X1"/>
    <property type="match status" value="1"/>
</dbReference>
<dbReference type="GO" id="GO:0005634">
    <property type="term" value="C:nucleus"/>
    <property type="evidence" value="ECO:0007669"/>
    <property type="project" value="UniProtKB-SubCell"/>
</dbReference>
<evidence type="ECO:0000256" key="4">
    <source>
        <dbReference type="ARBA" id="ARBA00022490"/>
    </source>
</evidence>
<evidence type="ECO:0000256" key="10">
    <source>
        <dbReference type="ARBA" id="ARBA00022990"/>
    </source>
</evidence>
<dbReference type="CDD" id="cd22414">
    <property type="entry name" value="KH-I_Vigilin_rpt11"/>
    <property type="match status" value="1"/>
</dbReference>
<dbReference type="CDD" id="cd22418">
    <property type="entry name" value="KH-I_Vigilin_rpt15"/>
    <property type="match status" value="1"/>
</dbReference>
<comment type="subcellular location">
    <subcellularLocation>
        <location evidence="2">Cytoplasm</location>
    </subcellularLocation>
    <subcellularLocation>
        <location evidence="1">Nucleus</location>
    </subcellularLocation>
</comment>
<dbReference type="GO" id="GO:0034364">
    <property type="term" value="C:high-density lipoprotein particle"/>
    <property type="evidence" value="ECO:0007669"/>
    <property type="project" value="UniProtKB-KW"/>
</dbReference>
<dbReference type="FunFam" id="3.30.1370.10:FF:000018">
    <property type="entry name" value="vigilin isoform X1"/>
    <property type="match status" value="3"/>
</dbReference>
<reference evidence="23" key="2">
    <citation type="submission" date="2025-09" db="UniProtKB">
        <authorList>
            <consortium name="Ensembl"/>
        </authorList>
    </citation>
    <scope>IDENTIFICATION</scope>
</reference>
<keyword evidence="20" id="KW-0175">Coiled coil</keyword>
<feature type="region of interest" description="Disordered" evidence="21">
    <location>
        <begin position="1143"/>
        <end position="1196"/>
    </location>
</feature>
<accession>A0A8D2HNY7</accession>
<dbReference type="InterPro" id="IPR036612">
    <property type="entry name" value="KH_dom_type_1_sf"/>
</dbReference>
<dbReference type="AlphaFoldDB" id="A0A8D2HNY7"/>
<dbReference type="CDD" id="cd22417">
    <property type="entry name" value="KH-I_Vigilin_rpt14"/>
    <property type="match status" value="1"/>
</dbReference>
<protein>
    <recommendedName>
        <fullName evidence="16">Vigilin</fullName>
    </recommendedName>
    <alternativeName>
        <fullName evidence="18">High density lipoprotein-binding protein</fullName>
    </alternativeName>
</protein>
<evidence type="ECO:0000256" key="20">
    <source>
        <dbReference type="SAM" id="Coils"/>
    </source>
</evidence>
<dbReference type="FunFam" id="3.30.1370.10:FF:000067">
    <property type="entry name" value="High density lipoprotein binding protein"/>
    <property type="match status" value="1"/>
</dbReference>
<feature type="domain" description="K Homology" evidence="22">
    <location>
        <begin position="803"/>
        <end position="900"/>
    </location>
</feature>
<evidence type="ECO:0000256" key="11">
    <source>
        <dbReference type="ARBA" id="ARBA00023055"/>
    </source>
</evidence>
<dbReference type="FunFam" id="3.30.1370.10:FF:000046">
    <property type="entry name" value="High density lipoprotein binding protein"/>
    <property type="match status" value="1"/>
</dbReference>
<dbReference type="SUPFAM" id="SSF54791">
    <property type="entry name" value="Eukaryotic type KH-domain (KH-domain type I)"/>
    <property type="match status" value="11"/>
</dbReference>
<feature type="domain" description="K Homology" evidence="22">
    <location>
        <begin position="511"/>
        <end position="579"/>
    </location>
</feature>
<keyword evidence="11" id="KW-0445">Lipid transport</keyword>
<dbReference type="PANTHER" id="PTHR10627:SF34">
    <property type="entry name" value="VIGILIN"/>
    <property type="match status" value="1"/>
</dbReference>
<feature type="domain" description="K Homology" evidence="22">
    <location>
        <begin position="365"/>
        <end position="433"/>
    </location>
</feature>
<dbReference type="FunFam" id="3.30.1370.10:FF:000057">
    <property type="entry name" value="High density lipoprotein binding protein"/>
    <property type="match status" value="1"/>
</dbReference>
<evidence type="ECO:0000256" key="5">
    <source>
        <dbReference type="ARBA" id="ARBA00022548"/>
    </source>
</evidence>
<dbReference type="CDD" id="cd22406">
    <property type="entry name" value="KH-I_Vigilin_rpt2"/>
    <property type="match status" value="1"/>
</dbReference>
<feature type="domain" description="K Homology" evidence="22">
    <location>
        <begin position="901"/>
        <end position="967"/>
    </location>
</feature>
<evidence type="ECO:0000256" key="6">
    <source>
        <dbReference type="ARBA" id="ARBA00022553"/>
    </source>
</evidence>
<evidence type="ECO:0000256" key="15">
    <source>
        <dbReference type="ARBA" id="ARBA00023242"/>
    </source>
</evidence>
<dbReference type="InterPro" id="IPR057778">
    <property type="entry name" value="KH_Vigilin_N"/>
</dbReference>
<feature type="domain" description="K Homology" evidence="22">
    <location>
        <begin position="1054"/>
        <end position="1123"/>
    </location>
</feature>
<feature type="domain" description="K Homology" evidence="22">
    <location>
        <begin position="221"/>
        <end position="289"/>
    </location>
</feature>
<dbReference type="GeneTree" id="ENSGT00900000141059"/>
<evidence type="ECO:0000256" key="18">
    <source>
        <dbReference type="ARBA" id="ARBA00077940"/>
    </source>
</evidence>
<dbReference type="Pfam" id="PF00013">
    <property type="entry name" value="KH_1"/>
    <property type="match status" value="13"/>
</dbReference>
<feature type="domain" description="K Homology" evidence="22">
    <location>
        <begin position="979"/>
        <end position="1050"/>
    </location>
</feature>
<evidence type="ECO:0000256" key="1">
    <source>
        <dbReference type="ARBA" id="ARBA00004123"/>
    </source>
</evidence>
<feature type="domain" description="K Homology" evidence="22">
    <location>
        <begin position="294"/>
        <end position="360"/>
    </location>
</feature>
<feature type="domain" description="K Homology" evidence="22">
    <location>
        <begin position="657"/>
        <end position="726"/>
    </location>
</feature>
<dbReference type="CDD" id="cd02394">
    <property type="entry name" value="KH-I_Vigilin_rpt6"/>
    <property type="match status" value="1"/>
</dbReference>
<keyword evidence="7" id="KW-0677">Repeat</keyword>
<feature type="domain" description="K Homology" evidence="22">
    <location>
        <begin position="583"/>
        <end position="652"/>
    </location>
</feature>
<feature type="coiled-coil region" evidence="20">
    <location>
        <begin position="707"/>
        <end position="734"/>
    </location>
</feature>
<evidence type="ECO:0000256" key="19">
    <source>
        <dbReference type="PROSITE-ProRule" id="PRU00117"/>
    </source>
</evidence>
<evidence type="ECO:0000256" key="7">
    <source>
        <dbReference type="ARBA" id="ARBA00022737"/>
    </source>
</evidence>
<dbReference type="CDD" id="cd22412">
    <property type="entry name" value="KH-I_Vigilin_rpt9"/>
    <property type="match status" value="1"/>
</dbReference>
<evidence type="ECO:0000256" key="21">
    <source>
        <dbReference type="SAM" id="MobiDB-lite"/>
    </source>
</evidence>
<evidence type="ECO:0000256" key="2">
    <source>
        <dbReference type="ARBA" id="ARBA00004496"/>
    </source>
</evidence>
<dbReference type="Pfam" id="PF24668">
    <property type="entry name" value="KH_Vigilin"/>
    <property type="match status" value="1"/>
</dbReference>
<sequence>MSSVAVLTQESFAEHRSGLVPQQIKVATLNSEEESDPPTYKDAFPPLPEKAACLDSAQEPAGAWSTKIRPIKASVITQVFHVPLEERKYKDMNQFGEGEQAKICLEIMQRTGAHLELSLAKDQGLSIMVSGKLDAVMKARKDIVARLQTQASATVAIPKEHHRFVIGKNGEKLQDLELKTATKIQIPRPDDPSNQIKITGTKEGIEKARHEVLLISAEQDKRAVERLEVEKAFHPFIAGPYNRLVGEIMQETGTRINIPPPSVSRTEIVFTGEKEQLAQAVARIKKIYEEKANSFTVSSVSAPSWLHRFIIGKKGQNLAKITQQMPKVHIEFTEGEDRITLEGPTEDVSVAQEQIESMVKDLVNRMDYVEISIDHRFHRHLIGKSGANINRIKDQYKVSVRIPPDSEKSNLIRIEGDPQGVQQAKRELLELASRMENERTKDLIIEQRFHRTIIGQKGERIREIRDKFPEVIINFPDPAQKSDIVQLRGPKNEVEKCTKYMQKMVADLVENSYSISVPIFKQFHKNIIGKGGANIKKIREESNTKIDLPAENSNSETIIITGKRANCEAARSRILSIQKDLANIAEVEVSIPAKLHNSLIGTKGRLIRAIMEECGGVHIHFPVEGSGSDTVVIRGPSSDVEKARKQLLHLAEEKQTKSFTVDIRAKPEYHKFLIGKGGGKIRKVRDSTGARIIFPAAEDKDQDLITIIGKEDAVREAQRELEALIQNLDNVVEDSMLVDPKHHRHFVIRRGQVLREIAEEYGGVMVSFPRSGTQSDKVTLKGAKECVEAAKKRIQEIIEDLEAQVTVECAIPQRFHRSVMGPKGSRIQQITRDHNVQIKFPDREENPVPSTEPAVQENGEEAGEGREAEPGSPRRCDIIVISGRKERCEAAKEALEALVPVTIEVEVPFDLHRYIIGQKGSGIRKMMDEFEVNIHVPAPERQSDVIAITGLAANLDRAKAGLLERVKELQAEQEDRALRSFKLSVTVDPKYHPKIIGRKGAVITQIRLEHDVNIQFPDKDDGSQPQDQITITGYEKNTEAARNAILKIVGELEQMVSEDVPLDHRVHARIIGARGKAIRKIMDEFKVDIRFPQTGAPDPNCVTVTGLPENVEEAIDHILNLEEEYLADVVDSEALQGYLKPPVHEESKAPSKGFVVRDAPWTASSSEKAPDMSSSEEFPSFGAQVAPKTLPWGPKR</sequence>
<evidence type="ECO:0000256" key="8">
    <source>
        <dbReference type="ARBA" id="ARBA00022850"/>
    </source>
</evidence>
<keyword evidence="13" id="KW-1207">Sterol metabolism</keyword>
<dbReference type="GO" id="GO:0008203">
    <property type="term" value="P:cholesterol metabolic process"/>
    <property type="evidence" value="ECO:0007669"/>
    <property type="project" value="UniProtKB-KW"/>
</dbReference>
<evidence type="ECO:0000256" key="16">
    <source>
        <dbReference type="ARBA" id="ARBA00039270"/>
    </source>
</evidence>
<keyword evidence="24" id="KW-1185">Reference proteome</keyword>
<comment type="function">
    <text evidence="17">Appears to play a role in cell sterol metabolism. It may function to protect cells from over-accumulation of cholesterol.</text>
</comment>
<feature type="compositionally biased region" description="Basic and acidic residues" evidence="21">
    <location>
        <begin position="863"/>
        <end position="873"/>
    </location>
</feature>
<evidence type="ECO:0000256" key="9">
    <source>
        <dbReference type="ARBA" id="ARBA00022884"/>
    </source>
</evidence>
<reference evidence="23" key="1">
    <citation type="submission" date="2025-08" db="UniProtKB">
        <authorList>
            <consortium name="Ensembl"/>
        </authorList>
    </citation>
    <scope>IDENTIFICATION</scope>
</reference>
<dbReference type="Gene3D" id="3.30.1370.10">
    <property type="entry name" value="K Homology domain, type 1"/>
    <property type="match status" value="12"/>
</dbReference>
<dbReference type="Proteomes" id="UP000694417">
    <property type="component" value="Unplaced"/>
</dbReference>
<dbReference type="PROSITE" id="PS50084">
    <property type="entry name" value="KH_TYPE_1"/>
    <property type="match status" value="13"/>
</dbReference>
<dbReference type="FunFam" id="3.30.1370.10:FF:000033">
    <property type="entry name" value="vigilin isoform X1"/>
    <property type="match status" value="1"/>
</dbReference>
<dbReference type="InterPro" id="IPR004087">
    <property type="entry name" value="KH_dom"/>
</dbReference>
<evidence type="ECO:0000259" key="22">
    <source>
        <dbReference type="SMART" id="SM00322"/>
    </source>
</evidence>
<keyword evidence="8" id="KW-0345">HDL</keyword>
<keyword evidence="9 19" id="KW-0694">RNA-binding</keyword>
<dbReference type="CDD" id="cd22415">
    <property type="entry name" value="KH-I_Vigilin_rpt12"/>
    <property type="match status" value="1"/>
</dbReference>
<evidence type="ECO:0000256" key="14">
    <source>
        <dbReference type="ARBA" id="ARBA00023221"/>
    </source>
</evidence>
<dbReference type="InterPro" id="IPR004088">
    <property type="entry name" value="KH_dom_type_1"/>
</dbReference>
<keyword evidence="10" id="KW-0007">Acetylation</keyword>
<feature type="domain" description="K Homology" evidence="22">
    <location>
        <begin position="437"/>
        <end position="506"/>
    </location>
</feature>
<keyword evidence="15" id="KW-0539">Nucleus</keyword>
<dbReference type="FunFam" id="3.30.1370.10:FF:000062">
    <property type="entry name" value="vigilin isoform X1"/>
    <property type="match status" value="1"/>
</dbReference>
<dbReference type="Ensembl" id="ENSUPAT00010021078.1">
    <property type="protein sequence ID" value="ENSUPAP00010018511.1"/>
    <property type="gene ID" value="ENSUPAG00010014553.1"/>
</dbReference>
<dbReference type="PANTHER" id="PTHR10627">
    <property type="entry name" value="SCP160"/>
    <property type="match status" value="1"/>
</dbReference>
<dbReference type="GO" id="GO:0005737">
    <property type="term" value="C:cytoplasm"/>
    <property type="evidence" value="ECO:0007669"/>
    <property type="project" value="UniProtKB-SubCell"/>
</dbReference>
<dbReference type="CDD" id="cd22413">
    <property type="entry name" value="KH-I_Vigilin_rpt10"/>
    <property type="match status" value="1"/>
</dbReference>
<gene>
    <name evidence="23" type="primary">HDLBP</name>
</gene>
<dbReference type="CDD" id="cd22409">
    <property type="entry name" value="KH-I_Vigilin_rpt5"/>
    <property type="match status" value="1"/>
</dbReference>
<evidence type="ECO:0000256" key="13">
    <source>
        <dbReference type="ARBA" id="ARBA00023166"/>
    </source>
</evidence>
<dbReference type="CDD" id="cd22405">
    <property type="entry name" value="KH-I_Vigilin_rpt1"/>
    <property type="match status" value="1"/>
</dbReference>
<dbReference type="CDD" id="cd22411">
    <property type="entry name" value="KH-I_Vigilin_rpt8"/>
    <property type="match status" value="1"/>
</dbReference>
<keyword evidence="3" id="KW-0813">Transport</keyword>
<evidence type="ECO:0000256" key="12">
    <source>
        <dbReference type="ARBA" id="ARBA00023098"/>
    </source>
</evidence>
<proteinExistence type="predicted"/>
<organism evidence="23 24">
    <name type="scientific">Urocitellus parryii</name>
    <name type="common">Arctic ground squirrel</name>
    <name type="synonym">Spermophilus parryii</name>
    <dbReference type="NCBI Taxonomy" id="9999"/>
    <lineage>
        <taxon>Eukaryota</taxon>
        <taxon>Metazoa</taxon>
        <taxon>Chordata</taxon>
        <taxon>Craniata</taxon>
        <taxon>Vertebrata</taxon>
        <taxon>Euteleostomi</taxon>
        <taxon>Mammalia</taxon>
        <taxon>Eutheria</taxon>
        <taxon>Euarchontoglires</taxon>
        <taxon>Glires</taxon>
        <taxon>Rodentia</taxon>
        <taxon>Sciuromorpha</taxon>
        <taxon>Sciuridae</taxon>
        <taxon>Xerinae</taxon>
        <taxon>Marmotini</taxon>
        <taxon>Urocitellus</taxon>
    </lineage>
</organism>
<dbReference type="GO" id="GO:0006869">
    <property type="term" value="P:lipid transport"/>
    <property type="evidence" value="ECO:0007669"/>
    <property type="project" value="UniProtKB-KW"/>
</dbReference>
<feature type="compositionally biased region" description="Polar residues" evidence="21">
    <location>
        <begin position="1162"/>
        <end position="1177"/>
    </location>
</feature>
<feature type="region of interest" description="Disordered" evidence="21">
    <location>
        <begin position="841"/>
        <end position="873"/>
    </location>
</feature>
<keyword evidence="12" id="KW-0443">Lipid metabolism</keyword>
<evidence type="ECO:0000256" key="3">
    <source>
        <dbReference type="ARBA" id="ARBA00022448"/>
    </source>
</evidence>
<keyword evidence="14" id="KW-0753">Steroid metabolism</keyword>
<evidence type="ECO:0000313" key="23">
    <source>
        <dbReference type="Ensembl" id="ENSUPAP00010018511.1"/>
    </source>
</evidence>
<dbReference type="GO" id="GO:0003729">
    <property type="term" value="F:mRNA binding"/>
    <property type="evidence" value="ECO:0007669"/>
    <property type="project" value="TreeGrafter"/>
</dbReference>
<dbReference type="CDD" id="cd22410">
    <property type="entry name" value="KH-I_Vigilin_rpt7"/>
    <property type="match status" value="1"/>
</dbReference>
<keyword evidence="4" id="KW-0963">Cytoplasm</keyword>
<dbReference type="FunFam" id="3.30.1370.10:FF:000050">
    <property type="entry name" value="vigilin isoform X1"/>
    <property type="match status" value="1"/>
</dbReference>
<feature type="domain" description="K Homology" evidence="22">
    <location>
        <begin position="149"/>
        <end position="217"/>
    </location>
</feature>
<evidence type="ECO:0000256" key="17">
    <source>
        <dbReference type="ARBA" id="ARBA00055815"/>
    </source>
</evidence>
<dbReference type="CDD" id="cd22416">
    <property type="entry name" value="KH-I_Vigilin_rpt13"/>
    <property type="match status" value="1"/>
</dbReference>
<name>A0A8D2HNY7_UROPR</name>
<keyword evidence="6" id="KW-0597">Phosphoprotein</keyword>
<dbReference type="FunFam" id="3.30.1370.10:FF:000041">
    <property type="entry name" value="vigilin isoform X1"/>
    <property type="match status" value="1"/>
</dbReference>
<evidence type="ECO:0000313" key="24">
    <source>
        <dbReference type="Proteomes" id="UP000694417"/>
    </source>
</evidence>
<dbReference type="SMART" id="SM00322">
    <property type="entry name" value="KH"/>
    <property type="match status" value="13"/>
</dbReference>
<keyword evidence="5" id="KW-0153">Cholesterol metabolism</keyword>